<proteinExistence type="predicted"/>
<accession>A0A061QKU3</accession>
<keyword evidence="1" id="KW-0732">Signal</keyword>
<feature type="chain" id="PRO_5001610038" evidence="1">
    <location>
        <begin position="29"/>
        <end position="213"/>
    </location>
</feature>
<dbReference type="EMBL" id="GBEZ01026898">
    <property type="protein sequence ID" value="JAC60353.1"/>
    <property type="molecule type" value="Transcribed_RNA"/>
</dbReference>
<gene>
    <name evidence="2" type="ORF">TSPGSL018_29170</name>
</gene>
<sequence>MAVRERGCRWRQLLQWLILTSFLWSAASQTNSSAVSVKTVTELQDAVSQGATAIVLEISSLKLHGPLTGGSEGVPSAFPLISDSSFNISCQVPGRENALCDLVLDPSAELRFFTVGRGGILHASGLILRGGMASAGGAIFIGDGGQAFVSDSMLVTNNATGNEARGGAVMIEGGQGHFKGVRRGAQLPVQRLHLYIQPSHVWGRDSARQFCKW</sequence>
<organism evidence="2">
    <name type="scientific">Tetraselmis sp. GSL018</name>
    <dbReference type="NCBI Taxonomy" id="582737"/>
    <lineage>
        <taxon>Eukaryota</taxon>
        <taxon>Viridiplantae</taxon>
        <taxon>Chlorophyta</taxon>
        <taxon>core chlorophytes</taxon>
        <taxon>Chlorodendrophyceae</taxon>
        <taxon>Chlorodendrales</taxon>
        <taxon>Chlorodendraceae</taxon>
        <taxon>Tetraselmis</taxon>
    </lineage>
</organism>
<feature type="signal peptide" evidence="1">
    <location>
        <begin position="1"/>
        <end position="28"/>
    </location>
</feature>
<reference evidence="2" key="1">
    <citation type="submission" date="2014-05" db="EMBL/GenBank/DDBJ databases">
        <title>The transcriptome of the halophilic microalga Tetraselmis sp. GSL018 isolated from the Great Salt Lake, Utah.</title>
        <authorList>
            <person name="Jinkerson R.E."/>
            <person name="D'Adamo S."/>
            <person name="Posewitz M.C."/>
        </authorList>
    </citation>
    <scope>NUCLEOTIDE SEQUENCE</scope>
    <source>
        <strain evidence="2">GSL018</strain>
    </source>
</reference>
<dbReference type="AlphaFoldDB" id="A0A061QKU3"/>
<evidence type="ECO:0000313" key="2">
    <source>
        <dbReference type="EMBL" id="JAC60353.1"/>
    </source>
</evidence>
<name>A0A061QKU3_9CHLO</name>
<protein>
    <submittedName>
        <fullName evidence="2">Uncharacterized protein</fullName>
    </submittedName>
</protein>
<evidence type="ECO:0000256" key="1">
    <source>
        <dbReference type="SAM" id="SignalP"/>
    </source>
</evidence>